<evidence type="ECO:0000256" key="2">
    <source>
        <dbReference type="ARBA" id="ARBA00022729"/>
    </source>
</evidence>
<reference evidence="9" key="1">
    <citation type="submission" date="2005-10" db="EMBL/GenBank/DDBJ databases">
        <authorList>
            <person name="Loftus B.J."/>
            <person name="Nene V.M."/>
            <person name="Hannick L.I."/>
            <person name="Bidwell S."/>
            <person name="Haas B."/>
            <person name="Amedeo P."/>
            <person name="Orvis J."/>
            <person name="Wortman J.R."/>
            <person name="White O.R."/>
            <person name="Salzberg S."/>
            <person name="Shumway M."/>
            <person name="Koo H."/>
            <person name="Zhao Y."/>
            <person name="Holmes M."/>
            <person name="Miller J."/>
            <person name="Schatz M."/>
            <person name="Pop M."/>
            <person name="Pai G."/>
            <person name="Utterback T."/>
            <person name="Rogers Y.-H."/>
            <person name="Kravitz S."/>
            <person name="Fraser C.M."/>
        </authorList>
    </citation>
    <scope>NUCLEOTIDE SEQUENCE</scope>
    <source>
        <strain evidence="9">Liverpool</strain>
    </source>
</reference>
<dbReference type="VEuPathDB" id="VectorBase:AAEL002490"/>
<dbReference type="HOGENOM" id="CLU_1295349_0_0_1"/>
<evidence type="ECO:0000259" key="8">
    <source>
        <dbReference type="PROSITE" id="PS50940"/>
    </source>
</evidence>
<evidence type="ECO:0000256" key="6">
    <source>
        <dbReference type="SAM" id="MobiDB-lite"/>
    </source>
</evidence>
<sequence>MRDLFIILVVVTCVHVGQDLALASPLLIKCPSVISSNHPVYLPHVNKHMYYLCSEVGLLELFCGEGCTFNTQQKSCECPKQVQSNRYIHTTTFPEETGKCPRPTDSSKPIYLSHRNCAKYYHCTPNGAVEMNCTDGFYWSVEANRCDRPWHARCAGSGTSGSKSSLASTIGAIRIDGATTLRDTTVVTSHDRYSTEEPTEFDGGYTTDYPDIQ</sequence>
<dbReference type="InterPro" id="IPR051940">
    <property type="entry name" value="Chitin_bind-dev_reg"/>
</dbReference>
<dbReference type="GO" id="GO:0008061">
    <property type="term" value="F:chitin binding"/>
    <property type="evidence" value="ECO:0007669"/>
    <property type="project" value="UniProtKB-KW"/>
</dbReference>
<dbReference type="Gene3D" id="2.170.140.10">
    <property type="entry name" value="Chitin binding domain"/>
    <property type="match status" value="1"/>
</dbReference>
<evidence type="ECO:0000256" key="4">
    <source>
        <dbReference type="ARBA" id="ARBA00023157"/>
    </source>
</evidence>
<keyword evidence="2 7" id="KW-0732">Signal</keyword>
<evidence type="ECO:0000313" key="9">
    <source>
        <dbReference type="EMBL" id="EAT46328.1"/>
    </source>
</evidence>
<organism evidence="9 10">
    <name type="scientific">Aedes aegypti</name>
    <name type="common">Yellowfever mosquito</name>
    <name type="synonym">Culex aegypti</name>
    <dbReference type="NCBI Taxonomy" id="7159"/>
    <lineage>
        <taxon>Eukaryota</taxon>
        <taxon>Metazoa</taxon>
        <taxon>Ecdysozoa</taxon>
        <taxon>Arthropoda</taxon>
        <taxon>Hexapoda</taxon>
        <taxon>Insecta</taxon>
        <taxon>Pterygota</taxon>
        <taxon>Neoptera</taxon>
        <taxon>Endopterygota</taxon>
        <taxon>Diptera</taxon>
        <taxon>Nematocera</taxon>
        <taxon>Culicoidea</taxon>
        <taxon>Culicidae</taxon>
        <taxon>Culicinae</taxon>
        <taxon>Aedini</taxon>
        <taxon>Aedes</taxon>
        <taxon>Stegomyia</taxon>
    </lineage>
</organism>
<dbReference type="SMART" id="SM00494">
    <property type="entry name" value="ChtBD2"/>
    <property type="match status" value="2"/>
</dbReference>
<proteinExistence type="predicted"/>
<reference evidence="9" key="2">
    <citation type="journal article" date="2007" name="Science">
        <title>Genome sequence of Aedes aegypti, a major arbovirus vector.</title>
        <authorList>
            <person name="Nene V."/>
            <person name="Wortman J.R."/>
            <person name="Lawson D."/>
            <person name="Haas B."/>
            <person name="Kodira C."/>
            <person name="Tu Z.J."/>
            <person name="Loftus B."/>
            <person name="Xi Z."/>
            <person name="Megy K."/>
            <person name="Grabherr M."/>
            <person name="Ren Q."/>
            <person name="Zdobnov E.M."/>
            <person name="Lobo N.F."/>
            <person name="Campbell K.S."/>
            <person name="Brown S.E."/>
            <person name="Bonaldo M.F."/>
            <person name="Zhu J."/>
            <person name="Sinkins S.P."/>
            <person name="Hogenkamp D.G."/>
            <person name="Amedeo P."/>
            <person name="Arensburger P."/>
            <person name="Atkinson P.W."/>
            <person name="Bidwell S."/>
            <person name="Biedler J."/>
            <person name="Birney E."/>
            <person name="Bruggner R.V."/>
            <person name="Costas J."/>
            <person name="Coy M.R."/>
            <person name="Crabtree J."/>
            <person name="Crawford M."/>
            <person name="Debruyn B."/>
            <person name="Decaprio D."/>
            <person name="Eiglmeier K."/>
            <person name="Eisenstadt E."/>
            <person name="El-Dorry H."/>
            <person name="Gelbart W.M."/>
            <person name="Gomes S.L."/>
            <person name="Hammond M."/>
            <person name="Hannick L.I."/>
            <person name="Hogan J.R."/>
            <person name="Holmes M.H."/>
            <person name="Jaffe D."/>
            <person name="Johnston J.S."/>
            <person name="Kennedy R.C."/>
            <person name="Koo H."/>
            <person name="Kravitz S."/>
            <person name="Kriventseva E.V."/>
            <person name="Kulp D."/>
            <person name="Labutti K."/>
            <person name="Lee E."/>
            <person name="Li S."/>
            <person name="Lovin D.D."/>
            <person name="Mao C."/>
            <person name="Mauceli E."/>
            <person name="Menck C.F."/>
            <person name="Miller J.R."/>
            <person name="Montgomery P."/>
            <person name="Mori A."/>
            <person name="Nascimento A.L."/>
            <person name="Naveira H.F."/>
            <person name="Nusbaum C."/>
            <person name="O'leary S."/>
            <person name="Orvis J."/>
            <person name="Pertea M."/>
            <person name="Quesneville H."/>
            <person name="Reidenbach K.R."/>
            <person name="Rogers Y.H."/>
            <person name="Roth C.W."/>
            <person name="Schneider J.R."/>
            <person name="Schatz M."/>
            <person name="Shumway M."/>
            <person name="Stanke M."/>
            <person name="Stinson E.O."/>
            <person name="Tubio J.M."/>
            <person name="Vanzee J.P."/>
            <person name="Verjovski-Almeida S."/>
            <person name="Werner D."/>
            <person name="White O."/>
            <person name="Wyder S."/>
            <person name="Zeng Q."/>
            <person name="Zhao Q."/>
            <person name="Zhao Y."/>
            <person name="Hill C.A."/>
            <person name="Raikhel A.S."/>
            <person name="Soares M.B."/>
            <person name="Knudson D.L."/>
            <person name="Lee N.H."/>
            <person name="Galagan J."/>
            <person name="Salzberg S.L."/>
            <person name="Paulsen I.T."/>
            <person name="Dimopoulos G."/>
            <person name="Collins F.H."/>
            <person name="Birren B."/>
            <person name="Fraser-Liggett C.M."/>
            <person name="Severson D.W."/>
        </authorList>
    </citation>
    <scope>NUCLEOTIDE SEQUENCE [LARGE SCALE GENOMIC DNA]</scope>
    <source>
        <strain evidence="9">Liverpool</strain>
    </source>
</reference>
<keyword evidence="4" id="KW-1015">Disulfide bond</keyword>
<evidence type="ECO:0000313" key="10">
    <source>
        <dbReference type="Proteomes" id="UP000682892"/>
    </source>
</evidence>
<dbReference type="InterPro" id="IPR036508">
    <property type="entry name" value="Chitin-bd_dom_sf"/>
</dbReference>
<dbReference type="PROSITE" id="PS50940">
    <property type="entry name" value="CHIT_BIND_II"/>
    <property type="match status" value="1"/>
</dbReference>
<keyword evidence="5" id="KW-0325">Glycoprotein</keyword>
<evidence type="ECO:0000256" key="5">
    <source>
        <dbReference type="ARBA" id="ARBA00023180"/>
    </source>
</evidence>
<name>Q17I31_AEDAE</name>
<protein>
    <submittedName>
        <fullName evidence="9">AAEL002466-PA</fullName>
    </submittedName>
</protein>
<gene>
    <name evidence="9" type="ORF">AaeL_AAEL002466</name>
</gene>
<dbReference type="PaxDb" id="7159-AAEL002466-PA"/>
<feature type="region of interest" description="Disordered" evidence="6">
    <location>
        <begin position="190"/>
        <end position="213"/>
    </location>
</feature>
<dbReference type="AlphaFoldDB" id="Q17I31"/>
<dbReference type="Pfam" id="PF01607">
    <property type="entry name" value="CBM_14"/>
    <property type="match status" value="1"/>
</dbReference>
<keyword evidence="1" id="KW-0147">Chitin-binding</keyword>
<evidence type="ECO:0000256" key="3">
    <source>
        <dbReference type="ARBA" id="ARBA00022737"/>
    </source>
</evidence>
<evidence type="ECO:0000256" key="7">
    <source>
        <dbReference type="SAM" id="SignalP"/>
    </source>
</evidence>
<accession>Q17I31</accession>
<feature type="chain" id="PRO_5014308076" evidence="7">
    <location>
        <begin position="24"/>
        <end position="213"/>
    </location>
</feature>
<evidence type="ECO:0000256" key="1">
    <source>
        <dbReference type="ARBA" id="ARBA00022669"/>
    </source>
</evidence>
<dbReference type="InterPro" id="IPR002557">
    <property type="entry name" value="Chitin-bd_dom"/>
</dbReference>
<keyword evidence="3" id="KW-0677">Repeat</keyword>
<reference evidence="9" key="3">
    <citation type="submission" date="2012-09" db="EMBL/GenBank/DDBJ databases">
        <authorList>
            <consortium name="VectorBase"/>
        </authorList>
    </citation>
    <scope>NUCLEOTIDE SEQUENCE</scope>
    <source>
        <strain evidence="9">Liverpool</strain>
    </source>
</reference>
<dbReference type="PANTHER" id="PTHR23301:SF0">
    <property type="entry name" value="CHITIN-BINDING TYPE-2 DOMAIN-CONTAINING PROTEIN-RELATED"/>
    <property type="match status" value="1"/>
</dbReference>
<dbReference type="GO" id="GO:0005576">
    <property type="term" value="C:extracellular region"/>
    <property type="evidence" value="ECO:0007669"/>
    <property type="project" value="InterPro"/>
</dbReference>
<dbReference type="EMBL" id="CH477243">
    <property type="protein sequence ID" value="EAT46328.1"/>
    <property type="molecule type" value="Genomic_DNA"/>
</dbReference>
<dbReference type="PANTHER" id="PTHR23301">
    <property type="entry name" value="CHITIN BINDING PERITROPHIN-A"/>
    <property type="match status" value="1"/>
</dbReference>
<feature type="signal peptide" evidence="7">
    <location>
        <begin position="1"/>
        <end position="23"/>
    </location>
</feature>
<feature type="domain" description="Chitin-binding type-2" evidence="8">
    <location>
        <begin position="97"/>
        <end position="156"/>
    </location>
</feature>
<dbReference type="SUPFAM" id="SSF57625">
    <property type="entry name" value="Invertebrate chitin-binding proteins"/>
    <property type="match status" value="2"/>
</dbReference>
<dbReference type="Proteomes" id="UP000682892">
    <property type="component" value="Unassembled WGS sequence"/>
</dbReference>
<dbReference type="PhylomeDB" id="Q17I31"/>